<evidence type="ECO:0000313" key="3">
    <source>
        <dbReference type="Proteomes" id="UP000002430"/>
    </source>
</evidence>
<feature type="transmembrane region" description="Helical" evidence="1">
    <location>
        <begin position="232"/>
        <end position="250"/>
    </location>
</feature>
<keyword evidence="1" id="KW-0472">Membrane</keyword>
<feature type="transmembrane region" description="Helical" evidence="1">
    <location>
        <begin position="131"/>
        <end position="150"/>
    </location>
</feature>
<dbReference type="Proteomes" id="UP000002430">
    <property type="component" value="Chromosome"/>
</dbReference>
<keyword evidence="3" id="KW-1185">Reference proteome</keyword>
<gene>
    <name evidence="2" type="ordered locus">LI0122</name>
</gene>
<name>Q1MS47_LAWIP</name>
<keyword evidence="1" id="KW-0812">Transmembrane</keyword>
<proteinExistence type="predicted"/>
<dbReference type="EMBL" id="AM180252">
    <property type="protein sequence ID" value="CAJ54178.1"/>
    <property type="molecule type" value="Genomic_DNA"/>
</dbReference>
<dbReference type="RefSeq" id="WP_011526205.1">
    <property type="nucleotide sequence ID" value="NC_008011.1"/>
</dbReference>
<accession>Q1MS47</accession>
<dbReference type="KEGG" id="lip:LI0122"/>
<dbReference type="OrthoDB" id="9809733at2"/>
<dbReference type="AlphaFoldDB" id="Q1MS47"/>
<feature type="transmembrane region" description="Helical" evidence="1">
    <location>
        <begin position="36"/>
        <end position="55"/>
    </location>
</feature>
<dbReference type="eggNOG" id="COG0785">
    <property type="taxonomic scope" value="Bacteria"/>
</dbReference>
<evidence type="ECO:0000313" key="2">
    <source>
        <dbReference type="EMBL" id="CAJ54178.1"/>
    </source>
</evidence>
<protein>
    <submittedName>
        <fullName evidence="2">Cytochrome c biogenesis protein</fullName>
    </submittedName>
</protein>
<reference evidence="2 3" key="1">
    <citation type="submission" date="2005-11" db="EMBL/GenBank/DDBJ databases">
        <title>The complete genome sequence of Lawsonia intracellularis: the causative agent of proliferative enteropathy.</title>
        <authorList>
            <person name="Kaur K."/>
            <person name="Zhang Q."/>
            <person name="Beckler D."/>
            <person name="Munir S."/>
            <person name="Li L."/>
            <person name="Kinsley K."/>
            <person name="Herron L."/>
            <person name="Peterson A."/>
            <person name="May B."/>
            <person name="Singh S."/>
            <person name="Gebhart C."/>
            <person name="Kapur V."/>
        </authorList>
    </citation>
    <scope>NUCLEOTIDE SEQUENCE [LARGE SCALE GENOMIC DNA]</scope>
    <source>
        <strain evidence="2 3">PHE/MN1-00</strain>
    </source>
</reference>
<evidence type="ECO:0000256" key="1">
    <source>
        <dbReference type="SAM" id="Phobius"/>
    </source>
</evidence>
<feature type="transmembrane region" description="Helical" evidence="1">
    <location>
        <begin position="94"/>
        <end position="110"/>
    </location>
</feature>
<feature type="transmembrane region" description="Helical" evidence="1">
    <location>
        <begin position="12"/>
        <end position="30"/>
    </location>
</feature>
<dbReference type="STRING" id="363253.LI0122"/>
<dbReference type="HOGENOM" id="CLU_053225_0_2_7"/>
<feature type="transmembrane region" description="Helical" evidence="1">
    <location>
        <begin position="67"/>
        <end position="88"/>
    </location>
</feature>
<sequence length="252" mass="26896">MLGIFSMETTNWAAESLAVICGSAFLWGLGSSLLSPCHLGIVPILGSHAAGYSIFGSNTNPLRQVLLFTLGFFLTIPLIGLLIGFIGYGLHFGGHYWTIPSGFLLLWLGWDMTRGHSCSHLSYLLGRIRTRLGLGVSSGALVLGFAYGFLAGGCSAGFLVPIYALTLPSSICVYVVIAACFGLGHTLPMTIAGGSVSLAKRFLGDKRCCDQNSKCESKTNEPHSGEAKFRKFVGIITIIIGILFILHPFLES</sequence>
<keyword evidence="1" id="KW-1133">Transmembrane helix</keyword>
<feature type="transmembrane region" description="Helical" evidence="1">
    <location>
        <begin position="162"/>
        <end position="183"/>
    </location>
</feature>
<organism evidence="2 3">
    <name type="scientific">Lawsonia intracellularis (strain PHE/MN1-00)</name>
    <dbReference type="NCBI Taxonomy" id="363253"/>
    <lineage>
        <taxon>Bacteria</taxon>
        <taxon>Pseudomonadati</taxon>
        <taxon>Thermodesulfobacteriota</taxon>
        <taxon>Desulfovibrionia</taxon>
        <taxon>Desulfovibrionales</taxon>
        <taxon>Desulfovibrionaceae</taxon>
        <taxon>Lawsonia</taxon>
    </lineage>
</organism>